<reference evidence="14 15" key="1">
    <citation type="submission" date="2023-10" db="EMBL/GenBank/DDBJ databases">
        <title>Psychrosphaera aquimaarina strain SW33 isolated from seawater.</title>
        <authorList>
            <person name="Bayburt H."/>
            <person name="Kim J.M."/>
            <person name="Choi B.J."/>
            <person name="Jeon C.O."/>
        </authorList>
    </citation>
    <scope>NUCLEOTIDE SEQUENCE [LARGE SCALE GENOMIC DNA]</scope>
    <source>
        <strain evidence="14 15">KCTC 52743</strain>
    </source>
</reference>
<evidence type="ECO:0000256" key="1">
    <source>
        <dbReference type="ARBA" id="ARBA00001585"/>
    </source>
</evidence>
<dbReference type="PRINTS" id="PR00793">
    <property type="entry name" value="PROAMNOPTASE"/>
</dbReference>
<dbReference type="InterPro" id="IPR000073">
    <property type="entry name" value="AB_hydrolase_1"/>
</dbReference>
<dbReference type="InterPro" id="IPR002410">
    <property type="entry name" value="Peptidase_S33"/>
</dbReference>
<proteinExistence type="inferred from homology"/>
<comment type="caution">
    <text evidence="14">The sequence shown here is derived from an EMBL/GenBank/DDBJ whole genome shotgun (WGS) entry which is preliminary data.</text>
</comment>
<gene>
    <name evidence="14" type="primary">pip</name>
    <name evidence="14" type="ORF">RT723_12580</name>
</gene>
<dbReference type="Proteomes" id="UP001257914">
    <property type="component" value="Unassembled WGS sequence"/>
</dbReference>
<keyword evidence="15" id="KW-1185">Reference proteome</keyword>
<dbReference type="SUPFAM" id="SSF53474">
    <property type="entry name" value="alpha/beta-Hydrolases"/>
    <property type="match status" value="1"/>
</dbReference>
<evidence type="ECO:0000256" key="9">
    <source>
        <dbReference type="ARBA" id="ARBA00022801"/>
    </source>
</evidence>
<sequence>MTVFMRPLFPDIQINQRYMVPVSDGHVIYVEESGNPDGIPVVYCHGGPGGGSEPLYRRFYNPEHYRIILFDQRGCGQSTPHCANDINATWNNSLSDLTKDMEVIRQHLNIKRWVVAGGSWGTTVALIYAIEYPSLVLGLILRGVFLGRQQDLDWLYGTKVGASQIYPERHANFSRGKNADSVAELLTDYYEQLTGDNDLVQLSAAKQFAHWESSISKLKPSSGSLQMTNKEVIAGSLLACHYFTNNCFMYEHEIISEIGRISHIPGYIIHGRYDIVCKPEGAYELSRFWENGLLEIIPEAGHSCTEIGIIDGLVRASDEMANYIKQEKLS</sequence>
<protein>
    <recommendedName>
        <fullName evidence="5 11">Proline iminopeptidase</fullName>
        <shortName evidence="11">PIP</shortName>
        <ecNumber evidence="4 11">3.4.11.5</ecNumber>
    </recommendedName>
    <alternativeName>
        <fullName evidence="10 11">Prolyl aminopeptidase</fullName>
    </alternativeName>
</protein>
<feature type="domain" description="AB hydrolase-1" evidence="13">
    <location>
        <begin position="40"/>
        <end position="303"/>
    </location>
</feature>
<keyword evidence="9 11" id="KW-0378">Hydrolase</keyword>
<dbReference type="PRINTS" id="PR00111">
    <property type="entry name" value="ABHYDROLASE"/>
</dbReference>
<comment type="catalytic activity">
    <reaction evidence="1 11 12">
        <text>Release of N-terminal proline from a peptide.</text>
        <dbReference type="EC" id="3.4.11.5"/>
    </reaction>
</comment>
<evidence type="ECO:0000256" key="10">
    <source>
        <dbReference type="ARBA" id="ARBA00029605"/>
    </source>
</evidence>
<keyword evidence="6 11" id="KW-0031">Aminopeptidase</keyword>
<dbReference type="Pfam" id="PF00561">
    <property type="entry name" value="Abhydrolase_1"/>
    <property type="match status" value="1"/>
</dbReference>
<dbReference type="PIRSF" id="PIRSF006431">
    <property type="entry name" value="Pept_S33"/>
    <property type="match status" value="1"/>
</dbReference>
<dbReference type="InterPro" id="IPR029058">
    <property type="entry name" value="AB_hydrolase_fold"/>
</dbReference>
<accession>A0ABU3R2W4</accession>
<dbReference type="PANTHER" id="PTHR43722">
    <property type="entry name" value="PROLINE IMINOPEPTIDASE"/>
    <property type="match status" value="1"/>
</dbReference>
<evidence type="ECO:0000256" key="8">
    <source>
        <dbReference type="ARBA" id="ARBA00022670"/>
    </source>
</evidence>
<evidence type="ECO:0000256" key="3">
    <source>
        <dbReference type="ARBA" id="ARBA00010088"/>
    </source>
</evidence>
<dbReference type="InterPro" id="IPR005944">
    <property type="entry name" value="Pro_iminopeptidase"/>
</dbReference>
<organism evidence="14 15">
    <name type="scientific">Psychrosphaera aquimarina</name>
    <dbReference type="NCBI Taxonomy" id="2044854"/>
    <lineage>
        <taxon>Bacteria</taxon>
        <taxon>Pseudomonadati</taxon>
        <taxon>Pseudomonadota</taxon>
        <taxon>Gammaproteobacteria</taxon>
        <taxon>Alteromonadales</taxon>
        <taxon>Pseudoalteromonadaceae</taxon>
        <taxon>Psychrosphaera</taxon>
    </lineage>
</organism>
<evidence type="ECO:0000313" key="15">
    <source>
        <dbReference type="Proteomes" id="UP001257914"/>
    </source>
</evidence>
<dbReference type="RefSeq" id="WP_315947422.1">
    <property type="nucleotide sequence ID" value="NZ_JAWCUA010000010.1"/>
</dbReference>
<evidence type="ECO:0000256" key="6">
    <source>
        <dbReference type="ARBA" id="ARBA00022438"/>
    </source>
</evidence>
<evidence type="ECO:0000256" key="12">
    <source>
        <dbReference type="RuleBase" id="RU003421"/>
    </source>
</evidence>
<dbReference type="PANTHER" id="PTHR43722:SF1">
    <property type="entry name" value="PROLINE IMINOPEPTIDASE"/>
    <property type="match status" value="1"/>
</dbReference>
<name>A0ABU3R2W4_9GAMM</name>
<evidence type="ECO:0000259" key="13">
    <source>
        <dbReference type="Pfam" id="PF00561"/>
    </source>
</evidence>
<evidence type="ECO:0000256" key="2">
    <source>
        <dbReference type="ARBA" id="ARBA00004496"/>
    </source>
</evidence>
<evidence type="ECO:0000313" key="14">
    <source>
        <dbReference type="EMBL" id="MDU0113817.1"/>
    </source>
</evidence>
<evidence type="ECO:0000256" key="5">
    <source>
        <dbReference type="ARBA" id="ARBA00021843"/>
    </source>
</evidence>
<comment type="similarity">
    <text evidence="3 11 12">Belongs to the peptidase S33 family.</text>
</comment>
<dbReference type="NCBIfam" id="TIGR01249">
    <property type="entry name" value="pro_imino_pep_1"/>
    <property type="match status" value="1"/>
</dbReference>
<evidence type="ECO:0000256" key="4">
    <source>
        <dbReference type="ARBA" id="ARBA00012568"/>
    </source>
</evidence>
<keyword evidence="8 11" id="KW-0645">Protease</keyword>
<dbReference type="GO" id="GO:0004177">
    <property type="term" value="F:aminopeptidase activity"/>
    <property type="evidence" value="ECO:0007669"/>
    <property type="project" value="UniProtKB-KW"/>
</dbReference>
<dbReference type="EC" id="3.4.11.5" evidence="4 11"/>
<dbReference type="Gene3D" id="3.40.50.1820">
    <property type="entry name" value="alpha/beta hydrolase"/>
    <property type="match status" value="1"/>
</dbReference>
<evidence type="ECO:0000256" key="11">
    <source>
        <dbReference type="PIRNR" id="PIRNR006431"/>
    </source>
</evidence>
<keyword evidence="7 11" id="KW-0963">Cytoplasm</keyword>
<comment type="subcellular location">
    <subcellularLocation>
        <location evidence="2 11">Cytoplasm</location>
    </subcellularLocation>
</comment>
<dbReference type="EMBL" id="JAWCUA010000010">
    <property type="protein sequence ID" value="MDU0113817.1"/>
    <property type="molecule type" value="Genomic_DNA"/>
</dbReference>
<evidence type="ECO:0000256" key="7">
    <source>
        <dbReference type="ARBA" id="ARBA00022490"/>
    </source>
</evidence>